<evidence type="ECO:0000259" key="1">
    <source>
        <dbReference type="PROSITE" id="PS50805"/>
    </source>
</evidence>
<dbReference type="PROSITE" id="PS50805">
    <property type="entry name" value="KRAB"/>
    <property type="match status" value="1"/>
</dbReference>
<dbReference type="PANTHER" id="PTHR23232">
    <property type="entry name" value="KRAB DOMAIN C2H2 ZINC FINGER"/>
    <property type="match status" value="1"/>
</dbReference>
<protein>
    <recommendedName>
        <fullName evidence="1">KRAB domain-containing protein</fullName>
    </recommendedName>
</protein>
<dbReference type="CDD" id="cd07765">
    <property type="entry name" value="KRAB_A-box"/>
    <property type="match status" value="1"/>
</dbReference>
<dbReference type="PANTHER" id="PTHR23232:SF142">
    <property type="entry name" value="GASTRULA ZINC FINGER PROTEIN XLCGF57.1-LIKE-RELATED"/>
    <property type="match status" value="1"/>
</dbReference>
<reference evidence="2" key="2">
    <citation type="submission" date="2025-09" db="UniProtKB">
        <authorList>
            <consortium name="Ensembl"/>
        </authorList>
    </citation>
    <scope>IDENTIFICATION</scope>
</reference>
<name>A0A8C5U7L9_9PASS</name>
<feature type="domain" description="KRAB" evidence="1">
    <location>
        <begin position="12"/>
        <end position="74"/>
    </location>
</feature>
<reference evidence="2" key="1">
    <citation type="submission" date="2025-08" db="UniProtKB">
        <authorList>
            <consortium name="Ensembl"/>
        </authorList>
    </citation>
    <scope>IDENTIFICATION</scope>
</reference>
<dbReference type="Gene3D" id="6.10.140.140">
    <property type="match status" value="1"/>
</dbReference>
<dbReference type="InterPro" id="IPR050169">
    <property type="entry name" value="Krueppel_C2H2_ZnF"/>
</dbReference>
<dbReference type="Proteomes" id="UP000694560">
    <property type="component" value="Unplaced"/>
</dbReference>
<dbReference type="Ensembl" id="ENSMCST00000015702.1">
    <property type="protein sequence ID" value="ENSMCSP00000015310.1"/>
    <property type="gene ID" value="ENSMCSG00000010773.1"/>
</dbReference>
<dbReference type="AlphaFoldDB" id="A0A8C5U7L9"/>
<sequence>MDSWGPMLQVPLVFEDVAVRFSRQEWASLNEGQRDLYRSVMEGNYEMLVSLGDRGVPRAGCRWVTLGFFRARSS</sequence>
<dbReference type="Pfam" id="PF01352">
    <property type="entry name" value="KRAB"/>
    <property type="match status" value="1"/>
</dbReference>
<dbReference type="SMART" id="SM00349">
    <property type="entry name" value="KRAB"/>
    <property type="match status" value="1"/>
</dbReference>
<dbReference type="OrthoDB" id="654211at2759"/>
<dbReference type="SUPFAM" id="SSF109640">
    <property type="entry name" value="KRAB domain (Kruppel-associated box)"/>
    <property type="match status" value="1"/>
</dbReference>
<accession>A0A8C5U7L9</accession>
<evidence type="ECO:0000313" key="2">
    <source>
        <dbReference type="Ensembl" id="ENSMCSP00000015310.1"/>
    </source>
</evidence>
<dbReference type="InterPro" id="IPR036051">
    <property type="entry name" value="KRAB_dom_sf"/>
</dbReference>
<dbReference type="InterPro" id="IPR001909">
    <property type="entry name" value="KRAB"/>
</dbReference>
<proteinExistence type="predicted"/>
<evidence type="ECO:0000313" key="3">
    <source>
        <dbReference type="Proteomes" id="UP000694560"/>
    </source>
</evidence>
<organism evidence="2 3">
    <name type="scientific">Malurus cyaneus samueli</name>
    <dbReference type="NCBI Taxonomy" id="2593467"/>
    <lineage>
        <taxon>Eukaryota</taxon>
        <taxon>Metazoa</taxon>
        <taxon>Chordata</taxon>
        <taxon>Craniata</taxon>
        <taxon>Vertebrata</taxon>
        <taxon>Euteleostomi</taxon>
        <taxon>Archelosauria</taxon>
        <taxon>Archosauria</taxon>
        <taxon>Dinosauria</taxon>
        <taxon>Saurischia</taxon>
        <taxon>Theropoda</taxon>
        <taxon>Coelurosauria</taxon>
        <taxon>Aves</taxon>
        <taxon>Neognathae</taxon>
        <taxon>Neoaves</taxon>
        <taxon>Telluraves</taxon>
        <taxon>Australaves</taxon>
        <taxon>Passeriformes</taxon>
        <taxon>Meliphagoidea</taxon>
        <taxon>Maluridae</taxon>
        <taxon>Malurus</taxon>
    </lineage>
</organism>
<dbReference type="GO" id="GO:0006355">
    <property type="term" value="P:regulation of DNA-templated transcription"/>
    <property type="evidence" value="ECO:0007669"/>
    <property type="project" value="InterPro"/>
</dbReference>
<keyword evidence="3" id="KW-1185">Reference proteome</keyword>